<comment type="subcellular location">
    <subcellularLocation>
        <location evidence="1">Nucleus</location>
        <location evidence="1">Nucleolus</location>
    </subcellularLocation>
</comment>
<reference evidence="6" key="1">
    <citation type="submission" date="2020-11" db="EMBL/GenBank/DDBJ databases">
        <authorList>
            <person name="Tran Van P."/>
        </authorList>
    </citation>
    <scope>NUCLEOTIDE SEQUENCE</scope>
</reference>
<keyword evidence="3" id="KW-0694">RNA-binding</keyword>
<evidence type="ECO:0000256" key="3">
    <source>
        <dbReference type="ARBA" id="ARBA00022884"/>
    </source>
</evidence>
<dbReference type="Pfam" id="PF22891">
    <property type="entry name" value="KH_PNO1_2nd"/>
    <property type="match status" value="1"/>
</dbReference>
<dbReference type="InterPro" id="IPR036612">
    <property type="entry name" value="KH_dom_type_1_sf"/>
</dbReference>
<keyword evidence="4" id="KW-0539">Nucleus</keyword>
<dbReference type="InterPro" id="IPR055211">
    <property type="entry name" value="KH_PNO1_2nd"/>
</dbReference>
<gene>
    <name evidence="6" type="ORF">TSIB3V08_LOCUS1699</name>
</gene>
<evidence type="ECO:0000256" key="1">
    <source>
        <dbReference type="ARBA" id="ARBA00004604"/>
    </source>
</evidence>
<dbReference type="InterPro" id="IPR004087">
    <property type="entry name" value="KH_dom"/>
</dbReference>
<feature type="domain" description="K Homology" evidence="5">
    <location>
        <begin position="259"/>
        <end position="332"/>
    </location>
</feature>
<dbReference type="InterPro" id="IPR055212">
    <property type="entry name" value="KH-I_PNO1_first"/>
</dbReference>
<evidence type="ECO:0000259" key="5">
    <source>
        <dbReference type="SMART" id="SM00322"/>
    </source>
</evidence>
<evidence type="ECO:0000256" key="2">
    <source>
        <dbReference type="ARBA" id="ARBA00007515"/>
    </source>
</evidence>
<evidence type="ECO:0000313" key="6">
    <source>
        <dbReference type="EMBL" id="CAD7257440.1"/>
    </source>
</evidence>
<sequence length="369" mass="42371">MLAKGGSIKNLMRRGQQEELFYRYVRDFMCRIEVSLKCKEVLYRACFVTIVTYAADTWTLHLYCVGIFHRRYIFRPCRELNPKPLAQSADTLRTELTCGIFNKYPTSEFLQICLPCFFLLLYTADHALPASHRCAEAAEHKIQDDNAVEVDRGIEGKKRPEATVPKRGKQSLDKIEIRKVPVPSHRYTPLKENWMKIFSPVVEHLHLQIRFNLKTRNVEIRSCSETQDISNLQKAADFVKAFIYGFDVEDALALLRLDDLFVETFEVKDVKQLKGDHLSRAIGRLAGKGGRTKFTIENVTKTRIVLADSKIHILGSFQNIQIAKRAICNLILGSPPSKLFLLQLLDSSEADVKTRRKEWENMLTSSHHG</sequence>
<accession>A0A7R9FW92</accession>
<evidence type="ECO:0000256" key="4">
    <source>
        <dbReference type="ARBA" id="ARBA00023242"/>
    </source>
</evidence>
<dbReference type="GO" id="GO:0003723">
    <property type="term" value="F:RNA binding"/>
    <property type="evidence" value="ECO:0007669"/>
    <property type="project" value="UniProtKB-KW"/>
</dbReference>
<dbReference type="CDD" id="cd22392">
    <property type="entry name" value="KH-I_PNO1_rpt2"/>
    <property type="match status" value="1"/>
</dbReference>
<dbReference type="FunFam" id="3.30.1370.10:FF:000009">
    <property type="entry name" value="RNA-binding protein PNO1"/>
    <property type="match status" value="1"/>
</dbReference>
<protein>
    <recommendedName>
        <fullName evidence="5">K Homology domain-containing protein</fullName>
    </recommendedName>
</protein>
<dbReference type="PANTHER" id="PTHR12826">
    <property type="entry name" value="RIBONUCLEASE Y"/>
    <property type="match status" value="1"/>
</dbReference>
<dbReference type="Gene3D" id="3.30.1370.10">
    <property type="entry name" value="K Homology domain, type 1"/>
    <property type="match status" value="2"/>
</dbReference>
<dbReference type="FunFam" id="3.30.1370.10:FF:000048">
    <property type="entry name" value="RNA-binding protein PNO1 isoform X2"/>
    <property type="match status" value="1"/>
</dbReference>
<dbReference type="PANTHER" id="PTHR12826:SF13">
    <property type="entry name" value="RNA-BINDING PROTEIN PNO1"/>
    <property type="match status" value="1"/>
</dbReference>
<dbReference type="SUPFAM" id="SSF54791">
    <property type="entry name" value="Eukaryotic type KH-domain (KH-domain type I)"/>
    <property type="match status" value="1"/>
</dbReference>
<organism evidence="6">
    <name type="scientific">Timema shepardi</name>
    <name type="common">Walking stick</name>
    <dbReference type="NCBI Taxonomy" id="629360"/>
    <lineage>
        <taxon>Eukaryota</taxon>
        <taxon>Metazoa</taxon>
        <taxon>Ecdysozoa</taxon>
        <taxon>Arthropoda</taxon>
        <taxon>Hexapoda</taxon>
        <taxon>Insecta</taxon>
        <taxon>Pterygota</taxon>
        <taxon>Neoptera</taxon>
        <taxon>Polyneoptera</taxon>
        <taxon>Phasmatodea</taxon>
        <taxon>Timematodea</taxon>
        <taxon>Timematoidea</taxon>
        <taxon>Timematidae</taxon>
        <taxon>Timema</taxon>
    </lineage>
</organism>
<comment type="similarity">
    <text evidence="2">Belongs to the PNO1 family.</text>
</comment>
<proteinExistence type="inferred from homology"/>
<dbReference type="AlphaFoldDB" id="A0A7R9FW92"/>
<dbReference type="EMBL" id="OC000485">
    <property type="protein sequence ID" value="CAD7257440.1"/>
    <property type="molecule type" value="Genomic_DNA"/>
</dbReference>
<name>A0A7R9FW92_TIMSH</name>
<dbReference type="SMART" id="SM00322">
    <property type="entry name" value="KH"/>
    <property type="match status" value="1"/>
</dbReference>
<dbReference type="CDD" id="cd22391">
    <property type="entry name" value="KH-I_PNO1_rpt1"/>
    <property type="match status" value="1"/>
</dbReference>
<dbReference type="GO" id="GO:0005730">
    <property type="term" value="C:nucleolus"/>
    <property type="evidence" value="ECO:0007669"/>
    <property type="project" value="UniProtKB-SubCell"/>
</dbReference>